<organism evidence="2 3">
    <name type="scientific">Mycolicibacterium smegmatis (strain MKD8)</name>
    <name type="common">Mycobacterium smegmatis</name>
    <dbReference type="NCBI Taxonomy" id="1214915"/>
    <lineage>
        <taxon>Bacteria</taxon>
        <taxon>Bacillati</taxon>
        <taxon>Actinomycetota</taxon>
        <taxon>Actinomycetes</taxon>
        <taxon>Mycobacteriales</taxon>
        <taxon>Mycobacteriaceae</taxon>
        <taxon>Mycolicibacterium</taxon>
    </lineage>
</organism>
<dbReference type="InterPro" id="IPR004360">
    <property type="entry name" value="Glyas_Fos-R_dOase_dom"/>
</dbReference>
<feature type="domain" description="VOC" evidence="1">
    <location>
        <begin position="12"/>
        <end position="143"/>
    </location>
</feature>
<proteinExistence type="predicted"/>
<protein>
    <submittedName>
        <fullName evidence="2">Glyoxalase/bleomycin resistance protein/dioxygenase</fullName>
    </submittedName>
</protein>
<accession>A0A2U9PLA9</accession>
<name>A0A2U9PLA9_MYCSE</name>
<reference evidence="2 3" key="1">
    <citation type="journal article" date="2013" name="Genome Announc.">
        <title>Draft genome sequence of MKD8, a conjugal recipient Mycobacterium smegmatis strain.</title>
        <authorList>
            <person name="Gray T.A."/>
            <person name="Palumbo M.J."/>
            <person name="Derbyshire K.M."/>
        </authorList>
    </citation>
    <scope>NUCLEOTIDE SEQUENCE [LARGE SCALE GENOMIC DNA]</scope>
    <source>
        <strain evidence="2 3">MKD8</strain>
    </source>
</reference>
<reference evidence="3" key="2">
    <citation type="submission" date="2018-03" db="EMBL/GenBank/DDBJ databases">
        <authorList>
            <person name="Derbyshire K."/>
            <person name="Gray T.A."/>
            <person name="Champion M."/>
        </authorList>
    </citation>
    <scope>NUCLEOTIDE SEQUENCE [LARGE SCALE GENOMIC DNA]</scope>
    <source>
        <strain evidence="3">MKD8</strain>
    </source>
</reference>
<evidence type="ECO:0000313" key="3">
    <source>
        <dbReference type="Proteomes" id="UP000011200"/>
    </source>
</evidence>
<sequence length="147" mass="16278">MTDSTRAPAIINVHHVSLTVTDLDASIAWYQKVFRTQRLDLTIPHYGREETGYSVLLPEPRSGLIFGLHTNTGNRGEAFDEGRTGLDHVSFGVAGRAELQAWAGWLDQLGVPHSGIVDETQPIRYSTVVFRDPDNIQLELIAVEPAQ</sequence>
<gene>
    <name evidence="2" type="ORF">D806_014500</name>
</gene>
<keyword evidence="2" id="KW-0560">Oxidoreductase</keyword>
<dbReference type="InterPro" id="IPR037523">
    <property type="entry name" value="VOC_core"/>
</dbReference>
<dbReference type="Proteomes" id="UP000011200">
    <property type="component" value="Chromosome"/>
</dbReference>
<dbReference type="RefSeq" id="WP_003892820.1">
    <property type="nucleotide sequence ID" value="NZ_CP027541.1"/>
</dbReference>
<dbReference type="AlphaFoldDB" id="A0A2U9PLA9"/>
<dbReference type="Pfam" id="PF00903">
    <property type="entry name" value="Glyoxalase"/>
    <property type="match status" value="1"/>
</dbReference>
<evidence type="ECO:0000259" key="1">
    <source>
        <dbReference type="PROSITE" id="PS51819"/>
    </source>
</evidence>
<dbReference type="SUPFAM" id="SSF54593">
    <property type="entry name" value="Glyoxalase/Bleomycin resistance protein/Dihydroxybiphenyl dioxygenase"/>
    <property type="match status" value="1"/>
</dbReference>
<dbReference type="EMBL" id="CP027541">
    <property type="protein sequence ID" value="AWT52435.1"/>
    <property type="molecule type" value="Genomic_DNA"/>
</dbReference>
<dbReference type="Gene3D" id="3.10.180.10">
    <property type="entry name" value="2,3-Dihydroxybiphenyl 1,2-Dioxygenase, domain 1"/>
    <property type="match status" value="1"/>
</dbReference>
<dbReference type="GO" id="GO:0051213">
    <property type="term" value="F:dioxygenase activity"/>
    <property type="evidence" value="ECO:0007669"/>
    <property type="project" value="UniProtKB-KW"/>
</dbReference>
<evidence type="ECO:0000313" key="2">
    <source>
        <dbReference type="EMBL" id="AWT52435.1"/>
    </source>
</evidence>
<keyword evidence="2" id="KW-0223">Dioxygenase</keyword>
<dbReference type="PROSITE" id="PS51819">
    <property type="entry name" value="VOC"/>
    <property type="match status" value="1"/>
</dbReference>
<dbReference type="InterPro" id="IPR029068">
    <property type="entry name" value="Glyas_Bleomycin-R_OHBP_Dase"/>
</dbReference>